<evidence type="ECO:0000313" key="3">
    <source>
        <dbReference type="Proteomes" id="UP000800092"/>
    </source>
</evidence>
<reference evidence="2" key="1">
    <citation type="journal article" date="2020" name="Stud. Mycol.">
        <title>101 Dothideomycetes genomes: a test case for predicting lifestyles and emergence of pathogens.</title>
        <authorList>
            <person name="Haridas S."/>
            <person name="Albert R."/>
            <person name="Binder M."/>
            <person name="Bloem J."/>
            <person name="Labutti K."/>
            <person name="Salamov A."/>
            <person name="Andreopoulos B."/>
            <person name="Baker S."/>
            <person name="Barry K."/>
            <person name="Bills G."/>
            <person name="Bluhm B."/>
            <person name="Cannon C."/>
            <person name="Castanera R."/>
            <person name="Culley D."/>
            <person name="Daum C."/>
            <person name="Ezra D."/>
            <person name="Gonzalez J."/>
            <person name="Henrissat B."/>
            <person name="Kuo A."/>
            <person name="Liang C."/>
            <person name="Lipzen A."/>
            <person name="Lutzoni F."/>
            <person name="Magnuson J."/>
            <person name="Mondo S."/>
            <person name="Nolan M."/>
            <person name="Ohm R."/>
            <person name="Pangilinan J."/>
            <person name="Park H.-J."/>
            <person name="Ramirez L."/>
            <person name="Alfaro M."/>
            <person name="Sun H."/>
            <person name="Tritt A."/>
            <person name="Yoshinaga Y."/>
            <person name="Zwiers L.-H."/>
            <person name="Turgeon B."/>
            <person name="Goodwin S."/>
            <person name="Spatafora J."/>
            <person name="Crous P."/>
            <person name="Grigoriev I."/>
        </authorList>
    </citation>
    <scope>NUCLEOTIDE SEQUENCE</scope>
    <source>
        <strain evidence="2">Tuck. ex Michener</strain>
    </source>
</reference>
<keyword evidence="1" id="KW-0812">Transmembrane</keyword>
<sequence>MIVKLEQGDDHLTFMEKRKDQEEKLLRSLSIGSQCQEKLGLRSSFSRAAKAVFAGFVHTLATTGVVGIKSFLHRGNRNSASKGQRDRT</sequence>
<proteinExistence type="predicted"/>
<keyword evidence="1" id="KW-1133">Transmembrane helix</keyword>
<dbReference type="EMBL" id="ML991825">
    <property type="protein sequence ID" value="KAF2231562.1"/>
    <property type="molecule type" value="Genomic_DNA"/>
</dbReference>
<protein>
    <submittedName>
        <fullName evidence="2">Uncharacterized protein</fullName>
    </submittedName>
</protein>
<accession>A0A6A6H0Q8</accession>
<evidence type="ECO:0000256" key="1">
    <source>
        <dbReference type="SAM" id="Phobius"/>
    </source>
</evidence>
<organism evidence="2 3">
    <name type="scientific">Viridothelium virens</name>
    <name type="common">Speckled blister lichen</name>
    <name type="synonym">Trypethelium virens</name>
    <dbReference type="NCBI Taxonomy" id="1048519"/>
    <lineage>
        <taxon>Eukaryota</taxon>
        <taxon>Fungi</taxon>
        <taxon>Dikarya</taxon>
        <taxon>Ascomycota</taxon>
        <taxon>Pezizomycotina</taxon>
        <taxon>Dothideomycetes</taxon>
        <taxon>Dothideomycetes incertae sedis</taxon>
        <taxon>Trypetheliales</taxon>
        <taxon>Trypetheliaceae</taxon>
        <taxon>Viridothelium</taxon>
    </lineage>
</organism>
<keyword evidence="3" id="KW-1185">Reference proteome</keyword>
<feature type="transmembrane region" description="Helical" evidence="1">
    <location>
        <begin position="51"/>
        <end position="72"/>
    </location>
</feature>
<name>A0A6A6H0Q8_VIRVR</name>
<evidence type="ECO:0000313" key="2">
    <source>
        <dbReference type="EMBL" id="KAF2231562.1"/>
    </source>
</evidence>
<dbReference type="AlphaFoldDB" id="A0A6A6H0Q8"/>
<gene>
    <name evidence="2" type="ORF">EV356DRAFT_506774</name>
</gene>
<keyword evidence="1" id="KW-0472">Membrane</keyword>
<dbReference type="Proteomes" id="UP000800092">
    <property type="component" value="Unassembled WGS sequence"/>
</dbReference>